<keyword evidence="7" id="KW-0511">Multifunctional enzyme</keyword>
<dbReference type="GO" id="GO:0006289">
    <property type="term" value="P:nucleotide-excision repair"/>
    <property type="evidence" value="ECO:0007669"/>
    <property type="project" value="InterPro"/>
</dbReference>
<evidence type="ECO:0000256" key="4">
    <source>
        <dbReference type="ARBA" id="ARBA00022801"/>
    </source>
</evidence>
<dbReference type="InterPro" id="IPR023170">
    <property type="entry name" value="HhH_base_excis_C"/>
</dbReference>
<reference evidence="11" key="1">
    <citation type="submission" date="2019-12" db="EMBL/GenBank/DDBJ databases">
        <title>Clostridiaceae gen. nov. sp. nov., isolated from sediment in Xinjiang, China.</title>
        <authorList>
            <person name="Zhang R."/>
        </authorList>
    </citation>
    <scope>NUCLEOTIDE SEQUENCE</scope>
    <source>
        <strain evidence="11">D2Q-11</strain>
    </source>
</reference>
<dbReference type="EMBL" id="WSFT01000028">
    <property type="protein sequence ID" value="MBS4538081.1"/>
    <property type="molecule type" value="Genomic_DNA"/>
</dbReference>
<dbReference type="InterPro" id="IPR011257">
    <property type="entry name" value="DNA_glycosylase"/>
</dbReference>
<dbReference type="GO" id="GO:0006284">
    <property type="term" value="P:base-excision repair"/>
    <property type="evidence" value="ECO:0007669"/>
    <property type="project" value="InterPro"/>
</dbReference>
<evidence type="ECO:0000256" key="5">
    <source>
        <dbReference type="ARBA" id="ARBA00023204"/>
    </source>
</evidence>
<dbReference type="GO" id="GO:0008534">
    <property type="term" value="F:oxidized purine nucleobase lesion DNA N-glycosylase activity"/>
    <property type="evidence" value="ECO:0007669"/>
    <property type="project" value="InterPro"/>
</dbReference>
<feature type="domain" description="HhH-GPD" evidence="10">
    <location>
        <begin position="123"/>
        <end position="286"/>
    </location>
</feature>
<dbReference type="InterPro" id="IPR003265">
    <property type="entry name" value="HhH-GPD_domain"/>
</dbReference>
<dbReference type="InterPro" id="IPR052054">
    <property type="entry name" value="Oxidative_DNA_repair_enzyme"/>
</dbReference>
<evidence type="ECO:0000256" key="2">
    <source>
        <dbReference type="ARBA" id="ARBA00012720"/>
    </source>
</evidence>
<dbReference type="Proteomes" id="UP000724672">
    <property type="component" value="Unassembled WGS sequence"/>
</dbReference>
<evidence type="ECO:0000256" key="1">
    <source>
        <dbReference type="ARBA" id="ARBA00010679"/>
    </source>
</evidence>
<evidence type="ECO:0000313" key="11">
    <source>
        <dbReference type="EMBL" id="MBS4538081.1"/>
    </source>
</evidence>
<dbReference type="SUPFAM" id="SSF55945">
    <property type="entry name" value="TATA-box binding protein-like"/>
    <property type="match status" value="1"/>
</dbReference>
<dbReference type="SMART" id="SM00478">
    <property type="entry name" value="ENDO3c"/>
    <property type="match status" value="1"/>
</dbReference>
<comment type="similarity">
    <text evidence="1">Belongs to the type-1 OGG1 family.</text>
</comment>
<dbReference type="AlphaFoldDB" id="A0A942UXC0"/>
<dbReference type="Gene3D" id="3.30.310.260">
    <property type="match status" value="1"/>
</dbReference>
<evidence type="ECO:0000313" key="12">
    <source>
        <dbReference type="Proteomes" id="UP000724672"/>
    </source>
</evidence>
<evidence type="ECO:0000259" key="10">
    <source>
        <dbReference type="SMART" id="SM00478"/>
    </source>
</evidence>
<evidence type="ECO:0000256" key="8">
    <source>
        <dbReference type="ARBA" id="ARBA00023295"/>
    </source>
</evidence>
<name>A0A942UXC0_9FIRM</name>
<evidence type="ECO:0000256" key="9">
    <source>
        <dbReference type="ARBA" id="ARBA00044632"/>
    </source>
</evidence>
<gene>
    <name evidence="11" type="ORF">GOQ27_06385</name>
</gene>
<dbReference type="InterPro" id="IPR012904">
    <property type="entry name" value="OGG_N"/>
</dbReference>
<dbReference type="Gene3D" id="1.10.340.30">
    <property type="entry name" value="Hypothetical protein, domain 2"/>
    <property type="match status" value="1"/>
</dbReference>
<keyword evidence="12" id="KW-1185">Reference proteome</keyword>
<comment type="caution">
    <text evidence="11">The sequence shown here is derived from an EMBL/GenBank/DDBJ whole genome shotgun (WGS) entry which is preliminary data.</text>
</comment>
<comment type="catalytic activity">
    <reaction evidence="9">
        <text>2'-deoxyribonucleotide-(2'-deoxyribose 5'-phosphate)-2'-deoxyribonucleotide-DNA = a 3'-end 2'-deoxyribonucleotide-(2,3-dehydro-2,3-deoxyribose 5'-phosphate)-DNA + a 5'-end 5'-phospho-2'-deoxyribonucleoside-DNA + H(+)</text>
        <dbReference type="Rhea" id="RHEA:66592"/>
        <dbReference type="Rhea" id="RHEA-COMP:13180"/>
        <dbReference type="Rhea" id="RHEA-COMP:16897"/>
        <dbReference type="Rhea" id="RHEA-COMP:17067"/>
        <dbReference type="ChEBI" id="CHEBI:15378"/>
        <dbReference type="ChEBI" id="CHEBI:136412"/>
        <dbReference type="ChEBI" id="CHEBI:157695"/>
        <dbReference type="ChEBI" id="CHEBI:167181"/>
        <dbReference type="EC" id="4.2.99.18"/>
    </reaction>
</comment>
<dbReference type="GO" id="GO:0140078">
    <property type="term" value="F:class I DNA-(apurinic or apyrimidinic site) endonuclease activity"/>
    <property type="evidence" value="ECO:0007669"/>
    <property type="project" value="UniProtKB-EC"/>
</dbReference>
<evidence type="ECO:0000256" key="3">
    <source>
        <dbReference type="ARBA" id="ARBA00022763"/>
    </source>
</evidence>
<keyword evidence="3" id="KW-0227">DNA damage</keyword>
<dbReference type="EC" id="4.2.99.18" evidence="2"/>
<dbReference type="GO" id="GO:0003684">
    <property type="term" value="F:damaged DNA binding"/>
    <property type="evidence" value="ECO:0007669"/>
    <property type="project" value="InterPro"/>
</dbReference>
<keyword evidence="8" id="KW-0326">Glycosidase</keyword>
<dbReference type="PANTHER" id="PTHR10242:SF2">
    <property type="entry name" value="N-GLYCOSYLASE_DNA LYASE"/>
    <property type="match status" value="1"/>
</dbReference>
<dbReference type="Gene3D" id="1.10.1670.10">
    <property type="entry name" value="Helix-hairpin-Helix base-excision DNA repair enzymes (C-terminal)"/>
    <property type="match status" value="1"/>
</dbReference>
<dbReference type="RefSeq" id="WP_203366005.1">
    <property type="nucleotide sequence ID" value="NZ_WSFT01000028.1"/>
</dbReference>
<keyword evidence="5" id="KW-0234">DNA repair</keyword>
<organism evidence="11 12">
    <name type="scientific">Anaeromonas frigoriresistens</name>
    <dbReference type="NCBI Taxonomy" id="2683708"/>
    <lineage>
        <taxon>Bacteria</taxon>
        <taxon>Bacillati</taxon>
        <taxon>Bacillota</taxon>
        <taxon>Tissierellia</taxon>
        <taxon>Tissierellales</taxon>
        <taxon>Thermohalobacteraceae</taxon>
        <taxon>Anaeromonas</taxon>
    </lineage>
</organism>
<accession>A0A942UXC0</accession>
<dbReference type="PANTHER" id="PTHR10242">
    <property type="entry name" value="8-OXOGUANINE DNA GLYCOSYLASE"/>
    <property type="match status" value="1"/>
</dbReference>
<dbReference type="CDD" id="cd00056">
    <property type="entry name" value="ENDO3c"/>
    <property type="match status" value="1"/>
</dbReference>
<dbReference type="Pfam" id="PF00730">
    <property type="entry name" value="HhH-GPD"/>
    <property type="match status" value="1"/>
</dbReference>
<dbReference type="SUPFAM" id="SSF48150">
    <property type="entry name" value="DNA-glycosylase"/>
    <property type="match status" value="1"/>
</dbReference>
<keyword evidence="6" id="KW-0456">Lyase</keyword>
<evidence type="ECO:0000256" key="7">
    <source>
        <dbReference type="ARBA" id="ARBA00023268"/>
    </source>
</evidence>
<evidence type="ECO:0000256" key="6">
    <source>
        <dbReference type="ARBA" id="ARBA00023239"/>
    </source>
</evidence>
<keyword evidence="4" id="KW-0378">Hydrolase</keyword>
<sequence>MDINLIEKDNRIILKDVKNFEPKHIFECGQCFRWNREEDGSYTGVAYGKVLNVDKEGNDVIFSNTNKEDFEKIWYNYFDLGRDYDEIKLKLSKDETLRKAIEFGEGIRILRQDEWEILISFITSANNRIPMIKRALETLSERYGDFIEEYNGKKYYSFPTAEALNHLSVDDIKSCYTGFRGKYILSAANIVDNREIDIYAIKNVSTEDARKDLILFPGVGPKVADCIMLFSMNKPDAFPIDVWVKRVMEYFYLDEDTKLKDIQKYSQNRFGELAGFAQQYLFYYARELGIGKKK</sequence>
<protein>
    <recommendedName>
        <fullName evidence="2">DNA-(apurinic or apyrimidinic site) lyase</fullName>
        <ecNumber evidence="2">4.2.99.18</ecNumber>
    </recommendedName>
</protein>
<proteinExistence type="inferred from homology"/>
<dbReference type="Pfam" id="PF07934">
    <property type="entry name" value="OGG_N"/>
    <property type="match status" value="1"/>
</dbReference>